<name>A0A9J6DWU7_RHIMP</name>
<evidence type="ECO:0000313" key="3">
    <source>
        <dbReference type="Proteomes" id="UP000821866"/>
    </source>
</evidence>
<reference evidence="2" key="2">
    <citation type="submission" date="2021-09" db="EMBL/GenBank/DDBJ databases">
        <authorList>
            <person name="Jia N."/>
            <person name="Wang J."/>
            <person name="Shi W."/>
            <person name="Du L."/>
            <person name="Sun Y."/>
            <person name="Zhan W."/>
            <person name="Jiang J."/>
            <person name="Wang Q."/>
            <person name="Zhang B."/>
            <person name="Ji P."/>
            <person name="Sakyi L.B."/>
            <person name="Cui X."/>
            <person name="Yuan T."/>
            <person name="Jiang B."/>
            <person name="Yang W."/>
            <person name="Lam T.T.-Y."/>
            <person name="Chang Q."/>
            <person name="Ding S."/>
            <person name="Wang X."/>
            <person name="Zhu J."/>
            <person name="Ruan X."/>
            <person name="Zhao L."/>
            <person name="Wei J."/>
            <person name="Que T."/>
            <person name="Du C."/>
            <person name="Cheng J."/>
            <person name="Dai P."/>
            <person name="Han X."/>
            <person name="Huang E."/>
            <person name="Gao Y."/>
            <person name="Liu J."/>
            <person name="Shao H."/>
            <person name="Ye R."/>
            <person name="Li L."/>
            <person name="Wei W."/>
            <person name="Wang X."/>
            <person name="Wang C."/>
            <person name="Huo Q."/>
            <person name="Li W."/>
            <person name="Guo W."/>
            <person name="Chen H."/>
            <person name="Chen S."/>
            <person name="Zhou L."/>
            <person name="Zhou L."/>
            <person name="Ni X."/>
            <person name="Tian J."/>
            <person name="Zhou Y."/>
            <person name="Sheng Y."/>
            <person name="Liu T."/>
            <person name="Pan Y."/>
            <person name="Xia L."/>
            <person name="Li J."/>
            <person name="Zhao F."/>
            <person name="Cao W."/>
        </authorList>
    </citation>
    <scope>NUCLEOTIDE SEQUENCE</scope>
    <source>
        <strain evidence="2">Rmic-2018</strain>
        <tissue evidence="2">Larvae</tissue>
    </source>
</reference>
<dbReference type="AlphaFoldDB" id="A0A9J6DWU7"/>
<protein>
    <submittedName>
        <fullName evidence="2">Uncharacterized protein</fullName>
    </submittedName>
</protein>
<feature type="compositionally biased region" description="Basic residues" evidence="1">
    <location>
        <begin position="78"/>
        <end position="89"/>
    </location>
</feature>
<feature type="compositionally biased region" description="Basic and acidic residues" evidence="1">
    <location>
        <begin position="56"/>
        <end position="77"/>
    </location>
</feature>
<gene>
    <name evidence="2" type="ORF">HPB51_021120</name>
</gene>
<feature type="region of interest" description="Disordered" evidence="1">
    <location>
        <begin position="47"/>
        <end position="90"/>
    </location>
</feature>
<dbReference type="EMBL" id="JABSTU010000007">
    <property type="protein sequence ID" value="KAH8026508.1"/>
    <property type="molecule type" value="Genomic_DNA"/>
</dbReference>
<dbReference type="VEuPathDB" id="VectorBase:LOC119169687"/>
<proteinExistence type="predicted"/>
<comment type="caution">
    <text evidence="2">The sequence shown here is derived from an EMBL/GenBank/DDBJ whole genome shotgun (WGS) entry which is preliminary data.</text>
</comment>
<sequence length="179" mass="20455">MLPRRLRFIRRAGPLCRLVVAITLLAGFSALLVWALSTGDNGLPSRLYPSTHGRRLAPDRQPVDLRGDDKGRRSAVKDKRRRSVKHSAGRSHYEEVVDDRHSGVAARWLSHRLLPWFFTNGTEWPRPSSKLSRLAILWPDPESPHDDRITSQLMYLPPGYLNRTSENERFVKGLTRLAS</sequence>
<organism evidence="2 3">
    <name type="scientific">Rhipicephalus microplus</name>
    <name type="common">Cattle tick</name>
    <name type="synonym">Boophilus microplus</name>
    <dbReference type="NCBI Taxonomy" id="6941"/>
    <lineage>
        <taxon>Eukaryota</taxon>
        <taxon>Metazoa</taxon>
        <taxon>Ecdysozoa</taxon>
        <taxon>Arthropoda</taxon>
        <taxon>Chelicerata</taxon>
        <taxon>Arachnida</taxon>
        <taxon>Acari</taxon>
        <taxon>Parasitiformes</taxon>
        <taxon>Ixodida</taxon>
        <taxon>Ixodoidea</taxon>
        <taxon>Ixodidae</taxon>
        <taxon>Rhipicephalinae</taxon>
        <taxon>Rhipicephalus</taxon>
        <taxon>Boophilus</taxon>
    </lineage>
</organism>
<keyword evidence="3" id="KW-1185">Reference proteome</keyword>
<reference evidence="2" key="1">
    <citation type="journal article" date="2020" name="Cell">
        <title>Large-Scale Comparative Analyses of Tick Genomes Elucidate Their Genetic Diversity and Vector Capacities.</title>
        <authorList>
            <consortium name="Tick Genome and Microbiome Consortium (TIGMIC)"/>
            <person name="Jia N."/>
            <person name="Wang J."/>
            <person name="Shi W."/>
            <person name="Du L."/>
            <person name="Sun Y."/>
            <person name="Zhan W."/>
            <person name="Jiang J.F."/>
            <person name="Wang Q."/>
            <person name="Zhang B."/>
            <person name="Ji P."/>
            <person name="Bell-Sakyi L."/>
            <person name="Cui X.M."/>
            <person name="Yuan T.T."/>
            <person name="Jiang B.G."/>
            <person name="Yang W.F."/>
            <person name="Lam T.T."/>
            <person name="Chang Q.C."/>
            <person name="Ding S.J."/>
            <person name="Wang X.J."/>
            <person name="Zhu J.G."/>
            <person name="Ruan X.D."/>
            <person name="Zhao L."/>
            <person name="Wei J.T."/>
            <person name="Ye R.Z."/>
            <person name="Que T.C."/>
            <person name="Du C.H."/>
            <person name="Zhou Y.H."/>
            <person name="Cheng J.X."/>
            <person name="Dai P.F."/>
            <person name="Guo W.B."/>
            <person name="Han X.H."/>
            <person name="Huang E.J."/>
            <person name="Li L.F."/>
            <person name="Wei W."/>
            <person name="Gao Y.C."/>
            <person name="Liu J.Z."/>
            <person name="Shao H.Z."/>
            <person name="Wang X."/>
            <person name="Wang C.C."/>
            <person name="Yang T.C."/>
            <person name="Huo Q.B."/>
            <person name="Li W."/>
            <person name="Chen H.Y."/>
            <person name="Chen S.E."/>
            <person name="Zhou L.G."/>
            <person name="Ni X.B."/>
            <person name="Tian J.H."/>
            <person name="Sheng Y."/>
            <person name="Liu T."/>
            <person name="Pan Y.S."/>
            <person name="Xia L.Y."/>
            <person name="Li J."/>
            <person name="Zhao F."/>
            <person name="Cao W.C."/>
        </authorList>
    </citation>
    <scope>NUCLEOTIDE SEQUENCE</scope>
    <source>
        <strain evidence="2">Rmic-2018</strain>
    </source>
</reference>
<evidence type="ECO:0000313" key="2">
    <source>
        <dbReference type="EMBL" id="KAH8026508.1"/>
    </source>
</evidence>
<accession>A0A9J6DWU7</accession>
<dbReference type="Proteomes" id="UP000821866">
    <property type="component" value="Unassembled WGS sequence"/>
</dbReference>
<evidence type="ECO:0000256" key="1">
    <source>
        <dbReference type="SAM" id="MobiDB-lite"/>
    </source>
</evidence>